<sequence>MAQAEPSKQPMPPAAAASTPVLWFFAILAGALAAGAVIGFRALISGMEWLTTGHAGSLVEAARSLPPWHRALVGSAGGLLAGLVLYWGQRWAGRGPDGAVNLDYIEAARTGRVDLNNRTTLVRSISSLLSVSTGASIGREGPMVQLGAWLAARLAHVAPLSAGQRSVLLVCGIAAGIGSAYHAPVAGVVFVLELALGFMAAQTVAPVLISSATAAVLMYGLVDPAPLYVMPTVSLVPTSLGMALLAGLVCGGTGWAMLALVERGRTAFGHIHSLPLRLGAGGVLVGLLSAFVPEVWGNGYSTISHLLQGQSPWTWVLLILLTKFVATLLSTGSGAVGGMFTPTLFVGATSGYLIAQLMSLWLPLALVGDPRTLAVVGMAAMLTAVTHAPLMAIVMVLEMTNQFQLTVPVMLACGVAHAVSTQFGAKPMYGNPIEARN</sequence>
<dbReference type="InterPro" id="IPR014743">
    <property type="entry name" value="Cl-channel_core"/>
</dbReference>
<feature type="transmembrane region" description="Helical" evidence="10">
    <location>
        <begin position="204"/>
        <end position="222"/>
    </location>
</feature>
<feature type="transmembrane region" description="Helical" evidence="10">
    <location>
        <begin position="274"/>
        <end position="292"/>
    </location>
</feature>
<evidence type="ECO:0000313" key="12">
    <source>
        <dbReference type="Proteomes" id="UP001596270"/>
    </source>
</evidence>
<keyword evidence="9" id="KW-0407">Ion channel</keyword>
<accession>A0ABW1U2I9</accession>
<protein>
    <submittedName>
        <fullName evidence="11">Chloride channel protein</fullName>
    </submittedName>
</protein>
<feature type="transmembrane region" description="Helical" evidence="10">
    <location>
        <begin position="312"/>
        <end position="332"/>
    </location>
</feature>
<comment type="subcellular location">
    <subcellularLocation>
        <location evidence="1">Membrane</location>
        <topology evidence="1">Multi-pass membrane protein</topology>
    </subcellularLocation>
</comment>
<keyword evidence="4 10" id="KW-1133">Transmembrane helix</keyword>
<dbReference type="PANTHER" id="PTHR43427:SF6">
    <property type="entry name" value="CHLORIDE CHANNEL PROTEIN CLC-E"/>
    <property type="match status" value="1"/>
</dbReference>
<dbReference type="PANTHER" id="PTHR43427">
    <property type="entry name" value="CHLORIDE CHANNEL PROTEIN CLC-E"/>
    <property type="match status" value="1"/>
</dbReference>
<proteinExistence type="predicted"/>
<gene>
    <name evidence="11" type="ORF">ACFQND_19450</name>
</gene>
<dbReference type="SUPFAM" id="SSF81340">
    <property type="entry name" value="Clc chloride channel"/>
    <property type="match status" value="1"/>
</dbReference>
<dbReference type="Proteomes" id="UP001596270">
    <property type="component" value="Unassembled WGS sequence"/>
</dbReference>
<dbReference type="PRINTS" id="PR00762">
    <property type="entry name" value="CLCHANNEL"/>
</dbReference>
<keyword evidence="6 10" id="KW-0472">Membrane</keyword>
<keyword evidence="12" id="KW-1185">Reference proteome</keyword>
<evidence type="ECO:0000256" key="7">
    <source>
        <dbReference type="ARBA" id="ARBA00023173"/>
    </source>
</evidence>
<dbReference type="Pfam" id="PF00654">
    <property type="entry name" value="Voltage_CLC"/>
    <property type="match status" value="1"/>
</dbReference>
<comment type="caution">
    <text evidence="11">The sequence shown here is derived from an EMBL/GenBank/DDBJ whole genome shotgun (WGS) entry which is preliminary data.</text>
</comment>
<keyword evidence="7" id="KW-0869">Chloride channel</keyword>
<evidence type="ECO:0000256" key="5">
    <source>
        <dbReference type="ARBA" id="ARBA00023065"/>
    </source>
</evidence>
<name>A0ABW1U2I9_9BURK</name>
<evidence type="ECO:0000256" key="9">
    <source>
        <dbReference type="ARBA" id="ARBA00023303"/>
    </source>
</evidence>
<feature type="transmembrane region" description="Helical" evidence="10">
    <location>
        <begin position="373"/>
        <end position="397"/>
    </location>
</feature>
<feature type="transmembrane region" description="Helical" evidence="10">
    <location>
        <begin position="242"/>
        <end position="262"/>
    </location>
</feature>
<evidence type="ECO:0000256" key="2">
    <source>
        <dbReference type="ARBA" id="ARBA00022448"/>
    </source>
</evidence>
<dbReference type="RefSeq" id="WP_371438034.1">
    <property type="nucleotide sequence ID" value="NZ_JBHSRS010000083.1"/>
</dbReference>
<evidence type="ECO:0000256" key="10">
    <source>
        <dbReference type="SAM" id="Phobius"/>
    </source>
</evidence>
<evidence type="ECO:0000256" key="4">
    <source>
        <dbReference type="ARBA" id="ARBA00022989"/>
    </source>
</evidence>
<evidence type="ECO:0000256" key="6">
    <source>
        <dbReference type="ARBA" id="ARBA00023136"/>
    </source>
</evidence>
<dbReference type="Gene3D" id="1.10.3080.10">
    <property type="entry name" value="Clc chloride channel"/>
    <property type="match status" value="1"/>
</dbReference>
<evidence type="ECO:0000256" key="3">
    <source>
        <dbReference type="ARBA" id="ARBA00022692"/>
    </source>
</evidence>
<keyword evidence="2" id="KW-0813">Transport</keyword>
<keyword evidence="3 10" id="KW-0812">Transmembrane</keyword>
<feature type="transmembrane region" description="Helical" evidence="10">
    <location>
        <begin position="20"/>
        <end position="44"/>
    </location>
</feature>
<keyword evidence="8" id="KW-0868">Chloride</keyword>
<reference evidence="12" key="1">
    <citation type="journal article" date="2019" name="Int. J. Syst. Evol. Microbiol.">
        <title>The Global Catalogue of Microorganisms (GCM) 10K type strain sequencing project: providing services to taxonomists for standard genome sequencing and annotation.</title>
        <authorList>
            <consortium name="The Broad Institute Genomics Platform"/>
            <consortium name="The Broad Institute Genome Sequencing Center for Infectious Disease"/>
            <person name="Wu L."/>
            <person name="Ma J."/>
        </authorList>
    </citation>
    <scope>NUCLEOTIDE SEQUENCE [LARGE SCALE GENOMIC DNA]</scope>
    <source>
        <strain evidence="12">CCUG 39402</strain>
    </source>
</reference>
<dbReference type="CDD" id="cd00400">
    <property type="entry name" value="Voltage_gated_ClC"/>
    <property type="match status" value="1"/>
</dbReference>
<evidence type="ECO:0000313" key="11">
    <source>
        <dbReference type="EMBL" id="MFC6283408.1"/>
    </source>
</evidence>
<feature type="transmembrane region" description="Helical" evidence="10">
    <location>
        <begin position="71"/>
        <end position="88"/>
    </location>
</feature>
<dbReference type="EMBL" id="JBHSRS010000083">
    <property type="protein sequence ID" value="MFC6283408.1"/>
    <property type="molecule type" value="Genomic_DNA"/>
</dbReference>
<dbReference type="InterPro" id="IPR050368">
    <property type="entry name" value="ClC-type_chloride_channel"/>
</dbReference>
<feature type="transmembrane region" description="Helical" evidence="10">
    <location>
        <begin position="344"/>
        <end position="367"/>
    </location>
</feature>
<evidence type="ECO:0000256" key="1">
    <source>
        <dbReference type="ARBA" id="ARBA00004141"/>
    </source>
</evidence>
<evidence type="ECO:0000256" key="8">
    <source>
        <dbReference type="ARBA" id="ARBA00023214"/>
    </source>
</evidence>
<organism evidence="11 12">
    <name type="scientific">Polaromonas aquatica</name>
    <dbReference type="NCBI Taxonomy" id="332657"/>
    <lineage>
        <taxon>Bacteria</taxon>
        <taxon>Pseudomonadati</taxon>
        <taxon>Pseudomonadota</taxon>
        <taxon>Betaproteobacteria</taxon>
        <taxon>Burkholderiales</taxon>
        <taxon>Comamonadaceae</taxon>
        <taxon>Polaromonas</taxon>
    </lineage>
</organism>
<dbReference type="InterPro" id="IPR001807">
    <property type="entry name" value="ClC"/>
</dbReference>
<keyword evidence="5" id="KW-0406">Ion transport</keyword>